<evidence type="ECO:0000256" key="7">
    <source>
        <dbReference type="HAMAP-Rule" id="MF_00109"/>
    </source>
</evidence>
<keyword evidence="6 7" id="KW-0057">Aromatic amino acid biosynthesis</keyword>
<comment type="caution">
    <text evidence="8">The sequence shown here is derived from an EMBL/GenBank/DDBJ whole genome shotgun (WGS) entry which is preliminary data.</text>
</comment>
<gene>
    <name evidence="7" type="primary">aroK</name>
    <name evidence="8" type="ORF">IAA37_05145</name>
</gene>
<dbReference type="GO" id="GO:0009423">
    <property type="term" value="P:chorismate biosynthetic process"/>
    <property type="evidence" value="ECO:0007669"/>
    <property type="project" value="UniProtKB-UniRule"/>
</dbReference>
<feature type="binding site" evidence="7">
    <location>
        <position position="78"/>
    </location>
    <ligand>
        <name>substrate</name>
    </ligand>
</feature>
<keyword evidence="7" id="KW-0460">Magnesium</keyword>
<dbReference type="InterPro" id="IPR031322">
    <property type="entry name" value="Shikimate/glucono_kinase"/>
</dbReference>
<comment type="similarity">
    <text evidence="7">Belongs to the shikimate kinase family.</text>
</comment>
<reference evidence="8" key="2">
    <citation type="submission" date="2021-04" db="EMBL/GenBank/DDBJ databases">
        <authorList>
            <person name="Gilroy R."/>
        </authorList>
    </citation>
    <scope>NUCLEOTIDE SEQUENCE</scope>
    <source>
        <strain evidence="8">CHK188-16595</strain>
    </source>
</reference>
<dbReference type="GO" id="GO:0009073">
    <property type="term" value="P:aromatic amino acid family biosynthetic process"/>
    <property type="evidence" value="ECO:0007669"/>
    <property type="project" value="UniProtKB-KW"/>
</dbReference>
<sequence>MNIALCGFMGAGKTSVGRELSKITGRRFVDTDELAEKKEGMAVSRIFAEKGENYFRDLEYEVCKSAAELQNAVISTGGGAMTFERNVAAMKKGAKVVFIDTPFDVICARVGSGATRPLFKNKENAAKLFSERRGKYLAAADFVVNGSQSVKKIALEIADLVK</sequence>
<dbReference type="HAMAP" id="MF_00109">
    <property type="entry name" value="Shikimate_kinase"/>
    <property type="match status" value="1"/>
</dbReference>
<protein>
    <recommendedName>
        <fullName evidence="7">Shikimate kinase</fullName>
        <shortName evidence="7">SK</shortName>
        <ecNumber evidence="7">2.7.1.71</ecNumber>
    </recommendedName>
</protein>
<comment type="pathway">
    <text evidence="7">Metabolic intermediate biosynthesis; chorismate biosynthesis; chorismate from D-erythrose 4-phosphate and phosphoenolpyruvate: step 5/7.</text>
</comment>
<dbReference type="EMBL" id="DWXN01000010">
    <property type="protein sequence ID" value="HJB75046.1"/>
    <property type="molecule type" value="Genomic_DNA"/>
</dbReference>
<dbReference type="AlphaFoldDB" id="A0A9D2S9N4"/>
<feature type="binding site" evidence="7">
    <location>
        <position position="116"/>
    </location>
    <ligand>
        <name>ATP</name>
        <dbReference type="ChEBI" id="CHEBI:30616"/>
    </ligand>
</feature>
<feature type="binding site" evidence="7">
    <location>
        <begin position="10"/>
        <end position="15"/>
    </location>
    <ligand>
        <name>ATP</name>
        <dbReference type="ChEBI" id="CHEBI:30616"/>
    </ligand>
</feature>
<feature type="binding site" evidence="7">
    <location>
        <position position="32"/>
    </location>
    <ligand>
        <name>substrate</name>
    </ligand>
</feature>
<feature type="binding site" evidence="7">
    <location>
        <position position="132"/>
    </location>
    <ligand>
        <name>substrate</name>
    </ligand>
</feature>
<evidence type="ECO:0000256" key="2">
    <source>
        <dbReference type="ARBA" id="ARBA00022679"/>
    </source>
</evidence>
<dbReference type="InterPro" id="IPR027417">
    <property type="entry name" value="P-loop_NTPase"/>
</dbReference>
<dbReference type="PANTHER" id="PTHR21087:SF16">
    <property type="entry name" value="SHIKIMATE KINASE 1, CHLOROPLASTIC"/>
    <property type="match status" value="1"/>
</dbReference>
<evidence type="ECO:0000256" key="5">
    <source>
        <dbReference type="ARBA" id="ARBA00022840"/>
    </source>
</evidence>
<comment type="caution">
    <text evidence="7">Lacks conserved residue(s) required for the propagation of feature annotation.</text>
</comment>
<dbReference type="Pfam" id="PF01202">
    <property type="entry name" value="SKI"/>
    <property type="match status" value="1"/>
</dbReference>
<dbReference type="Proteomes" id="UP000823877">
    <property type="component" value="Unassembled WGS sequence"/>
</dbReference>
<keyword evidence="5 7" id="KW-0067">ATP-binding</keyword>
<feature type="binding site" evidence="7">
    <location>
        <position position="14"/>
    </location>
    <ligand>
        <name>Mg(2+)</name>
        <dbReference type="ChEBI" id="CHEBI:18420"/>
    </ligand>
</feature>
<dbReference type="GO" id="GO:0000287">
    <property type="term" value="F:magnesium ion binding"/>
    <property type="evidence" value="ECO:0007669"/>
    <property type="project" value="UniProtKB-UniRule"/>
</dbReference>
<evidence type="ECO:0000256" key="6">
    <source>
        <dbReference type="ARBA" id="ARBA00023141"/>
    </source>
</evidence>
<dbReference type="EC" id="2.7.1.71" evidence="7"/>
<keyword evidence="3 7" id="KW-0547">Nucleotide-binding</keyword>
<keyword evidence="4 7" id="KW-0418">Kinase</keyword>
<dbReference type="GO" id="GO:0005524">
    <property type="term" value="F:ATP binding"/>
    <property type="evidence" value="ECO:0007669"/>
    <property type="project" value="UniProtKB-UniRule"/>
</dbReference>
<accession>A0A9D2S9N4</accession>
<evidence type="ECO:0000256" key="3">
    <source>
        <dbReference type="ARBA" id="ARBA00022741"/>
    </source>
</evidence>
<comment type="catalytic activity">
    <reaction evidence="7">
        <text>shikimate + ATP = 3-phosphoshikimate + ADP + H(+)</text>
        <dbReference type="Rhea" id="RHEA:13121"/>
        <dbReference type="ChEBI" id="CHEBI:15378"/>
        <dbReference type="ChEBI" id="CHEBI:30616"/>
        <dbReference type="ChEBI" id="CHEBI:36208"/>
        <dbReference type="ChEBI" id="CHEBI:145989"/>
        <dbReference type="ChEBI" id="CHEBI:456216"/>
        <dbReference type="EC" id="2.7.1.71"/>
    </reaction>
</comment>
<dbReference type="GO" id="GO:0008652">
    <property type="term" value="P:amino acid biosynthetic process"/>
    <property type="evidence" value="ECO:0007669"/>
    <property type="project" value="UniProtKB-KW"/>
</dbReference>
<dbReference type="CDD" id="cd00464">
    <property type="entry name" value="SK"/>
    <property type="match status" value="1"/>
</dbReference>
<name>A0A9D2S9N4_9FIRM</name>
<evidence type="ECO:0000313" key="9">
    <source>
        <dbReference type="Proteomes" id="UP000823877"/>
    </source>
</evidence>
<dbReference type="GO" id="GO:0004765">
    <property type="term" value="F:shikimate kinase activity"/>
    <property type="evidence" value="ECO:0007669"/>
    <property type="project" value="UniProtKB-UniRule"/>
</dbReference>
<comment type="subunit">
    <text evidence="7">Monomer.</text>
</comment>
<evidence type="ECO:0000313" key="8">
    <source>
        <dbReference type="EMBL" id="HJB75046.1"/>
    </source>
</evidence>
<evidence type="ECO:0000256" key="1">
    <source>
        <dbReference type="ARBA" id="ARBA00022605"/>
    </source>
</evidence>
<dbReference type="PRINTS" id="PR01100">
    <property type="entry name" value="SHIKIMTKNASE"/>
</dbReference>
<keyword evidence="1 7" id="KW-0028">Amino-acid biosynthesis</keyword>
<dbReference type="Gene3D" id="3.40.50.300">
    <property type="entry name" value="P-loop containing nucleotide triphosphate hydrolases"/>
    <property type="match status" value="1"/>
</dbReference>
<keyword evidence="2 7" id="KW-0808">Transferase</keyword>
<keyword evidence="7" id="KW-0479">Metal-binding</keyword>
<keyword evidence="7" id="KW-0963">Cytoplasm</keyword>
<organism evidence="8 9">
    <name type="scientific">Candidatus Eubacterium faecale</name>
    <dbReference type="NCBI Taxonomy" id="2838568"/>
    <lineage>
        <taxon>Bacteria</taxon>
        <taxon>Bacillati</taxon>
        <taxon>Bacillota</taxon>
        <taxon>Clostridia</taxon>
        <taxon>Eubacteriales</taxon>
        <taxon>Eubacteriaceae</taxon>
        <taxon>Eubacterium</taxon>
    </lineage>
</organism>
<reference evidence="8" key="1">
    <citation type="journal article" date="2021" name="PeerJ">
        <title>Extensive microbial diversity within the chicken gut microbiome revealed by metagenomics and culture.</title>
        <authorList>
            <person name="Gilroy R."/>
            <person name="Ravi A."/>
            <person name="Getino M."/>
            <person name="Pursley I."/>
            <person name="Horton D.L."/>
            <person name="Alikhan N.F."/>
            <person name="Baker D."/>
            <person name="Gharbi K."/>
            <person name="Hall N."/>
            <person name="Watson M."/>
            <person name="Adriaenssens E.M."/>
            <person name="Foster-Nyarko E."/>
            <person name="Jarju S."/>
            <person name="Secka A."/>
            <person name="Antonio M."/>
            <person name="Oren A."/>
            <person name="Chaudhuri R.R."/>
            <person name="La Ragione R."/>
            <person name="Hildebrand F."/>
            <person name="Pallen M.J."/>
        </authorList>
    </citation>
    <scope>NUCLEOTIDE SEQUENCE</scope>
    <source>
        <strain evidence="8">CHK188-16595</strain>
    </source>
</reference>
<evidence type="ECO:0000256" key="4">
    <source>
        <dbReference type="ARBA" id="ARBA00022777"/>
    </source>
</evidence>
<dbReference type="GO" id="GO:0005829">
    <property type="term" value="C:cytosol"/>
    <property type="evidence" value="ECO:0007669"/>
    <property type="project" value="TreeGrafter"/>
</dbReference>
<dbReference type="InterPro" id="IPR000623">
    <property type="entry name" value="Shikimate_kinase/TSH1"/>
</dbReference>
<comment type="function">
    <text evidence="7">Catalyzes the specific phosphorylation of the 3-hydroxyl group of shikimic acid using ATP as a cosubstrate.</text>
</comment>
<comment type="cofactor">
    <cofactor evidence="7">
        <name>Mg(2+)</name>
        <dbReference type="ChEBI" id="CHEBI:18420"/>
    </cofactor>
    <text evidence="7">Binds 1 Mg(2+) ion per subunit.</text>
</comment>
<feature type="binding site" evidence="7">
    <location>
        <position position="56"/>
    </location>
    <ligand>
        <name>substrate</name>
    </ligand>
</feature>
<dbReference type="PANTHER" id="PTHR21087">
    <property type="entry name" value="SHIKIMATE KINASE"/>
    <property type="match status" value="1"/>
</dbReference>
<dbReference type="SUPFAM" id="SSF52540">
    <property type="entry name" value="P-loop containing nucleoside triphosphate hydrolases"/>
    <property type="match status" value="1"/>
</dbReference>
<proteinExistence type="inferred from homology"/>
<comment type="subcellular location">
    <subcellularLocation>
        <location evidence="7">Cytoplasm</location>
    </subcellularLocation>
</comment>